<dbReference type="PANTHER" id="PTHR10744">
    <property type="entry name" value="40S RIBOSOMAL PROTEIN S11 FAMILY MEMBER"/>
    <property type="match status" value="1"/>
</dbReference>
<dbReference type="SUPFAM" id="SSF50249">
    <property type="entry name" value="Nucleic acid-binding proteins"/>
    <property type="match status" value="1"/>
</dbReference>
<sequence>MNANMDTKRGNRKERVGVVVSDVQDKTIVVLVQRRTPHPLYKKVVTFQKKFTAHDESNTAKKGDTVRIVETRPLSKNKRWRLLEVLASAN</sequence>
<dbReference type="PRINTS" id="PR00973">
    <property type="entry name" value="RIBOSOMALS17"/>
</dbReference>
<keyword evidence="5" id="KW-0687">Ribonucleoprotein</keyword>
<keyword evidence="4 6" id="KW-0689">Ribosomal protein</keyword>
<evidence type="ECO:0000256" key="2">
    <source>
        <dbReference type="ARBA" id="ARBA00022730"/>
    </source>
</evidence>
<dbReference type="Gene3D" id="2.40.50.140">
    <property type="entry name" value="Nucleic acid-binding proteins"/>
    <property type="match status" value="1"/>
</dbReference>
<comment type="caution">
    <text evidence="6">The sequence shown here is derived from an EMBL/GenBank/DDBJ whole genome shotgun (WGS) entry which is preliminary data.</text>
</comment>
<dbReference type="InterPro" id="IPR000266">
    <property type="entry name" value="Ribosomal_uS17"/>
</dbReference>
<dbReference type="CDD" id="cd00364">
    <property type="entry name" value="Ribosomal_uS17"/>
    <property type="match status" value="1"/>
</dbReference>
<reference evidence="6" key="1">
    <citation type="submission" date="2019-08" db="EMBL/GenBank/DDBJ databases">
        <authorList>
            <person name="Kucharzyk K."/>
            <person name="Murdoch R.W."/>
            <person name="Higgins S."/>
            <person name="Loffler F."/>
        </authorList>
    </citation>
    <scope>NUCLEOTIDE SEQUENCE</scope>
</reference>
<dbReference type="PANTHER" id="PTHR10744:SF1">
    <property type="entry name" value="SMALL RIBOSOMAL SUBUNIT PROTEIN US17M"/>
    <property type="match status" value="1"/>
</dbReference>
<dbReference type="GO" id="GO:0022627">
    <property type="term" value="C:cytosolic small ribosomal subunit"/>
    <property type="evidence" value="ECO:0007669"/>
    <property type="project" value="TreeGrafter"/>
</dbReference>
<dbReference type="EMBL" id="VSSQ01037750">
    <property type="protein sequence ID" value="MPM90518.1"/>
    <property type="molecule type" value="Genomic_DNA"/>
</dbReference>
<dbReference type="GO" id="GO:0019843">
    <property type="term" value="F:rRNA binding"/>
    <property type="evidence" value="ECO:0007669"/>
    <property type="project" value="UniProtKB-KW"/>
</dbReference>
<gene>
    <name evidence="6" type="primary">rpsQ_38</name>
    <name evidence="6" type="ORF">SDC9_137639</name>
</gene>
<dbReference type="GO" id="GO:0003735">
    <property type="term" value="F:structural constituent of ribosome"/>
    <property type="evidence" value="ECO:0007669"/>
    <property type="project" value="InterPro"/>
</dbReference>
<evidence type="ECO:0000256" key="3">
    <source>
        <dbReference type="ARBA" id="ARBA00022884"/>
    </source>
</evidence>
<keyword evidence="3" id="KW-0694">RNA-binding</keyword>
<dbReference type="PROSITE" id="PS00056">
    <property type="entry name" value="RIBOSOMAL_S17"/>
    <property type="match status" value="1"/>
</dbReference>
<protein>
    <submittedName>
        <fullName evidence="6">30S ribosomal protein S17</fullName>
    </submittedName>
</protein>
<dbReference type="GO" id="GO:0006412">
    <property type="term" value="P:translation"/>
    <property type="evidence" value="ECO:0007669"/>
    <property type="project" value="InterPro"/>
</dbReference>
<evidence type="ECO:0000256" key="5">
    <source>
        <dbReference type="ARBA" id="ARBA00023274"/>
    </source>
</evidence>
<dbReference type="AlphaFoldDB" id="A0A645DN38"/>
<dbReference type="Pfam" id="PF00366">
    <property type="entry name" value="Ribosomal_S17"/>
    <property type="match status" value="1"/>
</dbReference>
<evidence type="ECO:0000313" key="6">
    <source>
        <dbReference type="EMBL" id="MPM90518.1"/>
    </source>
</evidence>
<name>A0A645DN38_9ZZZZ</name>
<dbReference type="InterPro" id="IPR019984">
    <property type="entry name" value="Ribosomal_uS17_bact/chlr"/>
</dbReference>
<proteinExistence type="inferred from homology"/>
<dbReference type="HAMAP" id="MF_01345_B">
    <property type="entry name" value="Ribosomal_uS17_B"/>
    <property type="match status" value="1"/>
</dbReference>
<comment type="similarity">
    <text evidence="1">Belongs to the universal ribosomal protein uS17 family.</text>
</comment>
<evidence type="ECO:0000256" key="1">
    <source>
        <dbReference type="ARBA" id="ARBA00010254"/>
    </source>
</evidence>
<organism evidence="6">
    <name type="scientific">bioreactor metagenome</name>
    <dbReference type="NCBI Taxonomy" id="1076179"/>
    <lineage>
        <taxon>unclassified sequences</taxon>
        <taxon>metagenomes</taxon>
        <taxon>ecological metagenomes</taxon>
    </lineage>
</organism>
<keyword evidence="2" id="KW-0699">rRNA-binding</keyword>
<dbReference type="InterPro" id="IPR019979">
    <property type="entry name" value="Ribosomal_uS17_CS"/>
</dbReference>
<dbReference type="NCBIfam" id="NF004123">
    <property type="entry name" value="PRK05610.1"/>
    <property type="match status" value="1"/>
</dbReference>
<accession>A0A645DN38</accession>
<evidence type="ECO:0000256" key="4">
    <source>
        <dbReference type="ARBA" id="ARBA00022980"/>
    </source>
</evidence>
<dbReference type="NCBIfam" id="TIGR03635">
    <property type="entry name" value="uS17_bact"/>
    <property type="match status" value="1"/>
</dbReference>
<dbReference type="InterPro" id="IPR012340">
    <property type="entry name" value="NA-bd_OB-fold"/>
</dbReference>